<gene>
    <name evidence="1" type="ORF">AN396_00450</name>
</gene>
<evidence type="ECO:0000313" key="2">
    <source>
        <dbReference type="Proteomes" id="UP000188605"/>
    </source>
</evidence>
<name>A0ACC8XF46_9FIRM</name>
<keyword evidence="2" id="KW-1185">Reference proteome</keyword>
<evidence type="ECO:0000313" key="1">
    <source>
        <dbReference type="EMBL" id="ONI42073.1"/>
    </source>
</evidence>
<reference evidence="1" key="1">
    <citation type="submission" date="2016-08" db="EMBL/GenBank/DDBJ databases">
        <authorList>
            <person name="Ngugi D.K."/>
            <person name="Miyake S."/>
            <person name="Stingl U."/>
        </authorList>
    </citation>
    <scope>NUCLEOTIDE SEQUENCE</scope>
    <source>
        <strain evidence="1">SCG-B11WGA-EpuloA1</strain>
    </source>
</reference>
<comment type="caution">
    <text evidence="1">The sequence shown here is derived from an EMBL/GenBank/DDBJ whole genome shotgun (WGS) entry which is preliminary data.</text>
</comment>
<dbReference type="Proteomes" id="UP000188605">
    <property type="component" value="Unassembled WGS sequence"/>
</dbReference>
<organism evidence="1 2">
    <name type="scientific">Candidatus Epulonipiscium fishelsonii</name>
    <dbReference type="NCBI Taxonomy" id="77094"/>
    <lineage>
        <taxon>Bacteria</taxon>
        <taxon>Bacillati</taxon>
        <taxon>Bacillota</taxon>
        <taxon>Clostridia</taxon>
        <taxon>Lachnospirales</taxon>
        <taxon>Lachnospiraceae</taxon>
        <taxon>Candidatus Epulonipiscium</taxon>
    </lineage>
</organism>
<protein>
    <submittedName>
        <fullName evidence="1">Uncharacterized protein</fullName>
    </submittedName>
</protein>
<dbReference type="EMBL" id="LJDB01000022">
    <property type="protein sequence ID" value="ONI42073.1"/>
    <property type="molecule type" value="Genomic_DNA"/>
</dbReference>
<proteinExistence type="predicted"/>
<accession>A0ACC8XF46</accession>
<sequence length="97" mass="10998">MDKNKVNVVIGDQVYTIQGDESSEHIERAAFIVNNKIKEIEQSLKGKFMDSSKSAILVAMNIANDYLKTQMALEKCTNENKILLQQIEKLEKIKVTP</sequence>